<proteinExistence type="predicted"/>
<evidence type="ECO:0000313" key="2">
    <source>
        <dbReference type="EMBL" id="KAJ8713690.1"/>
    </source>
</evidence>
<dbReference type="AlphaFoldDB" id="A0AAD8DXH9"/>
<dbReference type="GO" id="GO:0071897">
    <property type="term" value="P:DNA biosynthetic process"/>
    <property type="evidence" value="ECO:0007669"/>
    <property type="project" value="UniProtKB-ARBA"/>
</dbReference>
<evidence type="ECO:0000313" key="3">
    <source>
        <dbReference type="EMBL" id="KAJ8728766.1"/>
    </source>
</evidence>
<feature type="domain" description="Reverse transcriptase" evidence="1">
    <location>
        <begin position="49"/>
        <end position="326"/>
    </location>
</feature>
<organism evidence="3 5">
    <name type="scientific">Mythimna separata</name>
    <name type="common">Oriental armyworm</name>
    <name type="synonym">Pseudaletia separata</name>
    <dbReference type="NCBI Taxonomy" id="271217"/>
    <lineage>
        <taxon>Eukaryota</taxon>
        <taxon>Metazoa</taxon>
        <taxon>Ecdysozoa</taxon>
        <taxon>Arthropoda</taxon>
        <taxon>Hexapoda</taxon>
        <taxon>Insecta</taxon>
        <taxon>Pterygota</taxon>
        <taxon>Neoptera</taxon>
        <taxon>Endopterygota</taxon>
        <taxon>Lepidoptera</taxon>
        <taxon>Glossata</taxon>
        <taxon>Ditrysia</taxon>
        <taxon>Noctuoidea</taxon>
        <taxon>Noctuidae</taxon>
        <taxon>Noctuinae</taxon>
        <taxon>Hadenini</taxon>
        <taxon>Mythimna</taxon>
    </lineage>
</organism>
<protein>
    <recommendedName>
        <fullName evidence="1">Reverse transcriptase domain-containing protein</fullName>
    </recommendedName>
</protein>
<dbReference type="Pfam" id="PF00078">
    <property type="entry name" value="RVT_1"/>
    <property type="match status" value="1"/>
</dbReference>
<sequence length="525" mass="60201">MSPVIPQDVMRVIKNLKNKKSVGYDGISTKAVKFVSDCIIAPLAHIINVSIFSGIFPESLKTAVVKPLHKKHDKDKMINYRPIALIPIFSKIIEKIIYESLYSFLTKYHILCDEQKGFRKNKNINMAIFDFLHKIMPKVDSKTPICAIYADMSKAFDCVDHDILLTKLQAYGIRGNALNLIKTYLKGRKQCTEISSLCLKSRKELKFTSSFRVIEYGVPQGSVLGPLLFLLYINDLPRHIFHPMVLFADDSTSIVSCVNKESYVNDINDTISSLITWLNNNNLVINLQKTKIMHFHQRIHMGDMDINFNSQTIEKVNKTKFLGILIDNQLTWKPHAEDICKRLSTAAFMLHNLSKKVNIPTILVAYHGLVISILRFGIIFWGHCSDRESIFKAQKRCLRAIFGLKMTDSCVPIFKSHTLLTFPCLYILEIAIFVATNRSLFPTLIETRKRNTAMRSQYQNLLSTGVFKTSLLKKNVLCMAPLVYNKIPDRIKNLPLQKFKKCLTELLVNKCYYSVQEFLNDNNLM</sequence>
<dbReference type="Proteomes" id="UP001231518">
    <property type="component" value="Chromosome 1"/>
</dbReference>
<keyword evidence="5" id="KW-1185">Reference proteome</keyword>
<evidence type="ECO:0000259" key="1">
    <source>
        <dbReference type="PROSITE" id="PS50878"/>
    </source>
</evidence>
<dbReference type="SUPFAM" id="SSF56672">
    <property type="entry name" value="DNA/RNA polymerases"/>
    <property type="match status" value="1"/>
</dbReference>
<dbReference type="InterPro" id="IPR043502">
    <property type="entry name" value="DNA/RNA_pol_sf"/>
</dbReference>
<dbReference type="Proteomes" id="UP001231518">
    <property type="component" value="Chromosome 4"/>
</dbReference>
<name>A0AAD8DXH9_MYTSE</name>
<gene>
    <name evidence="4" type="ORF">PYW07_000320</name>
    <name evidence="3" type="ORF">PYW07_006462</name>
    <name evidence="2" type="ORF">PYW07_014060</name>
</gene>
<reference evidence="3" key="1">
    <citation type="submission" date="2023-03" db="EMBL/GenBank/DDBJ databases">
        <title>Chromosome-level genomes of two armyworms, Mythimna separata and Mythimna loreyi, provide insights into the biosynthesis and reception of sex pheromones.</title>
        <authorList>
            <person name="Zhao H."/>
        </authorList>
    </citation>
    <scope>NUCLEOTIDE SEQUENCE</scope>
    <source>
        <strain evidence="3">BeijingLab</strain>
        <tissue evidence="3">Pupa</tissue>
    </source>
</reference>
<dbReference type="Proteomes" id="UP001231518">
    <property type="component" value="Chromosome 19"/>
</dbReference>
<dbReference type="PROSITE" id="PS50878">
    <property type="entry name" value="RT_POL"/>
    <property type="match status" value="1"/>
</dbReference>
<dbReference type="EMBL" id="JARGEI010000020">
    <property type="protein sequence ID" value="KAJ8713690.1"/>
    <property type="molecule type" value="Genomic_DNA"/>
</dbReference>
<dbReference type="EMBL" id="JARGEI010000007">
    <property type="protein sequence ID" value="KAJ8728766.1"/>
    <property type="molecule type" value="Genomic_DNA"/>
</dbReference>
<dbReference type="PANTHER" id="PTHR33332">
    <property type="entry name" value="REVERSE TRANSCRIPTASE DOMAIN-CONTAINING PROTEIN"/>
    <property type="match status" value="1"/>
</dbReference>
<dbReference type="EMBL" id="JARGEI010000001">
    <property type="protein sequence ID" value="KAJ8737049.1"/>
    <property type="molecule type" value="Genomic_DNA"/>
</dbReference>
<comment type="caution">
    <text evidence="3">The sequence shown here is derived from an EMBL/GenBank/DDBJ whole genome shotgun (WGS) entry which is preliminary data.</text>
</comment>
<accession>A0AAD8DXH9</accession>
<dbReference type="InterPro" id="IPR000477">
    <property type="entry name" value="RT_dom"/>
</dbReference>
<evidence type="ECO:0000313" key="4">
    <source>
        <dbReference type="EMBL" id="KAJ8737049.1"/>
    </source>
</evidence>
<dbReference type="CDD" id="cd01650">
    <property type="entry name" value="RT_nLTR_like"/>
    <property type="match status" value="1"/>
</dbReference>
<evidence type="ECO:0000313" key="5">
    <source>
        <dbReference type="Proteomes" id="UP001231518"/>
    </source>
</evidence>